<keyword evidence="1" id="KW-1133">Transmembrane helix</keyword>
<keyword evidence="1" id="KW-0812">Transmembrane</keyword>
<keyword evidence="3" id="KW-1185">Reference proteome</keyword>
<proteinExistence type="predicted"/>
<feature type="transmembrane region" description="Helical" evidence="1">
    <location>
        <begin position="74"/>
        <end position="96"/>
    </location>
</feature>
<dbReference type="Proteomes" id="UP001159364">
    <property type="component" value="Linkage Group LG04"/>
</dbReference>
<dbReference type="EMBL" id="JAIWQS010000004">
    <property type="protein sequence ID" value="KAJ8768490.1"/>
    <property type="molecule type" value="Genomic_DNA"/>
</dbReference>
<organism evidence="2 3">
    <name type="scientific">Erythroxylum novogranatense</name>
    <dbReference type="NCBI Taxonomy" id="1862640"/>
    <lineage>
        <taxon>Eukaryota</taxon>
        <taxon>Viridiplantae</taxon>
        <taxon>Streptophyta</taxon>
        <taxon>Embryophyta</taxon>
        <taxon>Tracheophyta</taxon>
        <taxon>Spermatophyta</taxon>
        <taxon>Magnoliopsida</taxon>
        <taxon>eudicotyledons</taxon>
        <taxon>Gunneridae</taxon>
        <taxon>Pentapetalae</taxon>
        <taxon>rosids</taxon>
        <taxon>fabids</taxon>
        <taxon>Malpighiales</taxon>
        <taxon>Erythroxylaceae</taxon>
        <taxon>Erythroxylum</taxon>
    </lineage>
</organism>
<keyword evidence="1" id="KW-0472">Membrane</keyword>
<dbReference type="AlphaFoldDB" id="A0AAV8TNF9"/>
<feature type="transmembrane region" description="Helical" evidence="1">
    <location>
        <begin position="12"/>
        <end position="39"/>
    </location>
</feature>
<comment type="caution">
    <text evidence="2">The sequence shown here is derived from an EMBL/GenBank/DDBJ whole genome shotgun (WGS) entry which is preliminary data.</text>
</comment>
<evidence type="ECO:0000313" key="2">
    <source>
        <dbReference type="EMBL" id="KAJ8768490.1"/>
    </source>
</evidence>
<reference evidence="2 3" key="1">
    <citation type="submission" date="2021-09" db="EMBL/GenBank/DDBJ databases">
        <title>Genomic insights and catalytic innovation underlie evolution of tropane alkaloids biosynthesis.</title>
        <authorList>
            <person name="Wang Y.-J."/>
            <person name="Tian T."/>
            <person name="Huang J.-P."/>
            <person name="Huang S.-X."/>
        </authorList>
    </citation>
    <scope>NUCLEOTIDE SEQUENCE [LARGE SCALE GENOMIC DNA]</scope>
    <source>
        <strain evidence="2">KIB-2018</strain>
        <tissue evidence="2">Leaf</tissue>
    </source>
</reference>
<evidence type="ECO:0000313" key="3">
    <source>
        <dbReference type="Proteomes" id="UP001159364"/>
    </source>
</evidence>
<sequence length="105" mass="11487">MSVHYLYTQLSIAYLSVLLFMSDYTSDVVFHCLLGFGFLGRRELQIAALLCGVGLVSHICFVNVLFTMTCQDMFAVLVICLVVEGAVKVGVPNFALPLSSIIMGM</sequence>
<gene>
    <name evidence="2" type="ORF">K2173_022580</name>
</gene>
<accession>A0AAV8TNF9</accession>
<name>A0AAV8TNF9_9ROSI</name>
<evidence type="ECO:0000256" key="1">
    <source>
        <dbReference type="SAM" id="Phobius"/>
    </source>
</evidence>
<protein>
    <submittedName>
        <fullName evidence="2">Uncharacterized protein</fullName>
    </submittedName>
</protein>
<feature type="transmembrane region" description="Helical" evidence="1">
    <location>
        <begin position="46"/>
        <end position="68"/>
    </location>
</feature>